<dbReference type="GO" id="GO:0016887">
    <property type="term" value="F:ATP hydrolysis activity"/>
    <property type="evidence" value="ECO:0007669"/>
    <property type="project" value="InterPro"/>
</dbReference>
<keyword evidence="2" id="KW-0813">Transport</keyword>
<evidence type="ECO:0000313" key="4">
    <source>
        <dbReference type="EMBL" id="MBA0875938.1"/>
    </source>
</evidence>
<dbReference type="EMBL" id="JABFAF010262992">
    <property type="protein sequence ID" value="MBA0875938.1"/>
    <property type="molecule type" value="Genomic_DNA"/>
</dbReference>
<name>A0A7J9MY97_GOSSC</name>
<gene>
    <name evidence="4" type="ORF">Goshw_015709</name>
</gene>
<dbReference type="Pfam" id="PF00005">
    <property type="entry name" value="ABC_tran"/>
    <property type="match status" value="1"/>
</dbReference>
<sequence>MAENLNPMPGSNTGSRSNIFMEDGVFLTWDDLWVTVAGGRPILQGLAGYAHPGELLAVMGPSGCGKSTLLDTLAGRQGPKTRQEGDILINGRKQALAYGTSAYM</sequence>
<reference evidence="4 5" key="1">
    <citation type="journal article" date="2019" name="Genome Biol. Evol.">
        <title>Insights into the evolution of the New World diploid cottons (Gossypium, subgenus Houzingenia) based on genome sequencing.</title>
        <authorList>
            <person name="Grover C.E."/>
            <person name="Arick M.A. 2nd"/>
            <person name="Thrash A."/>
            <person name="Conover J.L."/>
            <person name="Sanders W.S."/>
            <person name="Peterson D.G."/>
            <person name="Frelichowski J.E."/>
            <person name="Scheffler J.A."/>
            <person name="Scheffler B.E."/>
            <person name="Wendel J.F."/>
        </authorList>
    </citation>
    <scope>NUCLEOTIDE SEQUENCE [LARGE SCALE GENOMIC DNA]</scope>
    <source>
        <strain evidence="4">1</strain>
        <tissue evidence="4">Leaf</tissue>
    </source>
</reference>
<dbReference type="Gene3D" id="3.40.50.300">
    <property type="entry name" value="P-loop containing nucleotide triphosphate hydrolases"/>
    <property type="match status" value="1"/>
</dbReference>
<comment type="similarity">
    <text evidence="1">Belongs to the ABC transporter superfamily. ABCG family. Eye pigment precursor importer (TC 3.A.1.204) subfamily.</text>
</comment>
<accession>A0A7J9MY97</accession>
<dbReference type="Proteomes" id="UP000593576">
    <property type="component" value="Unassembled WGS sequence"/>
</dbReference>
<evidence type="ECO:0000256" key="1">
    <source>
        <dbReference type="ARBA" id="ARBA00005814"/>
    </source>
</evidence>
<proteinExistence type="inferred from homology"/>
<dbReference type="AlphaFoldDB" id="A0A7J9MY97"/>
<organism evidence="4 5">
    <name type="scientific">Gossypium schwendimanii</name>
    <name type="common">Cotton</name>
    <dbReference type="NCBI Taxonomy" id="34291"/>
    <lineage>
        <taxon>Eukaryota</taxon>
        <taxon>Viridiplantae</taxon>
        <taxon>Streptophyta</taxon>
        <taxon>Embryophyta</taxon>
        <taxon>Tracheophyta</taxon>
        <taxon>Spermatophyta</taxon>
        <taxon>Magnoliopsida</taxon>
        <taxon>eudicotyledons</taxon>
        <taxon>Gunneridae</taxon>
        <taxon>Pentapetalae</taxon>
        <taxon>rosids</taxon>
        <taxon>malvids</taxon>
        <taxon>Malvales</taxon>
        <taxon>Malvaceae</taxon>
        <taxon>Malvoideae</taxon>
        <taxon>Gossypium</taxon>
    </lineage>
</organism>
<evidence type="ECO:0000313" key="5">
    <source>
        <dbReference type="Proteomes" id="UP000593576"/>
    </source>
</evidence>
<dbReference type="PANTHER" id="PTHR48042:SF1">
    <property type="entry name" value="ABC TRANSPORTER G FAMILY MEMBER 11-LIKE"/>
    <property type="match status" value="1"/>
</dbReference>
<keyword evidence="5" id="KW-1185">Reference proteome</keyword>
<dbReference type="InterPro" id="IPR003439">
    <property type="entry name" value="ABC_transporter-like_ATP-bd"/>
</dbReference>
<dbReference type="InterPro" id="IPR052215">
    <property type="entry name" value="Plant_ABCG"/>
</dbReference>
<protein>
    <recommendedName>
        <fullName evidence="3">ABC transporter domain-containing protein</fullName>
    </recommendedName>
</protein>
<dbReference type="PANTHER" id="PTHR48042">
    <property type="entry name" value="ABC TRANSPORTER G FAMILY MEMBER 11"/>
    <property type="match status" value="1"/>
</dbReference>
<dbReference type="SUPFAM" id="SSF52540">
    <property type="entry name" value="P-loop containing nucleoside triphosphate hydrolases"/>
    <property type="match status" value="1"/>
</dbReference>
<evidence type="ECO:0000256" key="2">
    <source>
        <dbReference type="ARBA" id="ARBA00022448"/>
    </source>
</evidence>
<comment type="caution">
    <text evidence="4">The sequence shown here is derived from an EMBL/GenBank/DDBJ whole genome shotgun (WGS) entry which is preliminary data.</text>
</comment>
<dbReference type="InterPro" id="IPR027417">
    <property type="entry name" value="P-loop_NTPase"/>
</dbReference>
<dbReference type="OrthoDB" id="1714495at2759"/>
<dbReference type="GO" id="GO:0005524">
    <property type="term" value="F:ATP binding"/>
    <property type="evidence" value="ECO:0007669"/>
    <property type="project" value="InterPro"/>
</dbReference>
<evidence type="ECO:0000259" key="3">
    <source>
        <dbReference type="Pfam" id="PF00005"/>
    </source>
</evidence>
<feature type="domain" description="ABC transporter" evidence="3">
    <location>
        <begin position="44"/>
        <end position="93"/>
    </location>
</feature>